<reference evidence="2" key="1">
    <citation type="submission" date="2019-09" db="EMBL/GenBank/DDBJ databases">
        <title>Antimicrobial potential of Antarctic Bacteria.</title>
        <authorList>
            <person name="Benaud N."/>
            <person name="Edwards R.J."/>
            <person name="Ferrari B.C."/>
        </authorList>
    </citation>
    <scope>NUCLEOTIDE SEQUENCE [LARGE SCALE GENOMIC DNA]</scope>
    <source>
        <strain evidence="2">SPB151</strain>
    </source>
</reference>
<dbReference type="Gene3D" id="3.30.530.20">
    <property type="match status" value="1"/>
</dbReference>
<dbReference type="InterPro" id="IPR023393">
    <property type="entry name" value="START-like_dom_sf"/>
</dbReference>
<sequence>MTDEHKIEIEIPLDATPDEVWDAITTREGMTAWFFPMEVAPDENGVSPGGQMTNWEPGHGYTVVAGENTFEYLIEARDGGSAVLRFSQTGFTADDWEAEYEATARGWGLYFHTLALYLSAFKNEPATYVVAEGPESSKTAEAWQQLLSVLGASAVGDKVEITVPGLDPIIGEVDYLGPSHLGIHADRALLRFHDRSLLGIPVAIGHHYYGDQDADRLHKGWTSWLAAQYQ</sequence>
<protein>
    <submittedName>
        <fullName evidence="1">SRPBCC domain-containing protein</fullName>
    </submittedName>
</protein>
<evidence type="ECO:0000313" key="1">
    <source>
        <dbReference type="EMBL" id="QNE21818.1"/>
    </source>
</evidence>
<dbReference type="KEGG" id="kqi:F1D05_32750"/>
<dbReference type="Proteomes" id="UP000515563">
    <property type="component" value="Chromosome"/>
</dbReference>
<evidence type="ECO:0000313" key="2">
    <source>
        <dbReference type="Proteomes" id="UP000515563"/>
    </source>
</evidence>
<dbReference type="SUPFAM" id="SSF55961">
    <property type="entry name" value="Bet v1-like"/>
    <property type="match status" value="1"/>
</dbReference>
<dbReference type="AlphaFoldDB" id="A0A7G6X6F3"/>
<dbReference type="EMBL" id="CP043661">
    <property type="protein sequence ID" value="QNE21818.1"/>
    <property type="molecule type" value="Genomic_DNA"/>
</dbReference>
<organism evidence="1 2">
    <name type="scientific">Kribbella qitaiheensis</name>
    <dbReference type="NCBI Taxonomy" id="1544730"/>
    <lineage>
        <taxon>Bacteria</taxon>
        <taxon>Bacillati</taxon>
        <taxon>Actinomycetota</taxon>
        <taxon>Actinomycetes</taxon>
        <taxon>Propionibacteriales</taxon>
        <taxon>Kribbellaceae</taxon>
        <taxon>Kribbella</taxon>
    </lineage>
</organism>
<gene>
    <name evidence="1" type="ORF">F1D05_32750</name>
</gene>
<dbReference type="CDD" id="cd07814">
    <property type="entry name" value="SRPBCC_CalC_Aha1-like"/>
    <property type="match status" value="1"/>
</dbReference>
<accession>A0A7G6X6F3</accession>
<keyword evidence="2" id="KW-1185">Reference proteome</keyword>
<reference evidence="1 2" key="2">
    <citation type="journal article" date="2020" name="Microbiol. Resour. Announc.">
        <title>Antarctic desert soil bacteria exhibit high novel natural product potential, evaluated through long-read genome sequencing and comparative genomics.</title>
        <authorList>
            <person name="Benaud N."/>
            <person name="Edwards R.J."/>
            <person name="Amos T.G."/>
            <person name="D'Agostino P.M."/>
            <person name="Gutierrez-Chavez C."/>
            <person name="Montgomery K."/>
            <person name="Nicetic I."/>
            <person name="Ferrari B.C."/>
        </authorList>
    </citation>
    <scope>NUCLEOTIDE SEQUENCE [LARGE SCALE GENOMIC DNA]</scope>
    <source>
        <strain evidence="1 2">SPB151</strain>
    </source>
</reference>
<name>A0A7G6X6F3_9ACTN</name>
<proteinExistence type="predicted"/>